<proteinExistence type="predicted"/>
<evidence type="ECO:0000313" key="1">
    <source>
        <dbReference type="EMBL" id="WVZ91071.1"/>
    </source>
</evidence>
<keyword evidence="2" id="KW-1185">Reference proteome</keyword>
<evidence type="ECO:0000313" key="2">
    <source>
        <dbReference type="Proteomes" id="UP001341281"/>
    </source>
</evidence>
<protein>
    <submittedName>
        <fullName evidence="1">Uncharacterized protein</fullName>
    </submittedName>
</protein>
<dbReference type="AlphaFoldDB" id="A0AAQ3X948"/>
<reference evidence="1 2" key="1">
    <citation type="submission" date="2024-02" db="EMBL/GenBank/DDBJ databases">
        <title>High-quality chromosome-scale genome assembly of Pensacola bahiagrass (Paspalum notatum Flugge var. saurae).</title>
        <authorList>
            <person name="Vega J.M."/>
            <person name="Podio M."/>
            <person name="Orjuela J."/>
            <person name="Siena L.A."/>
            <person name="Pessino S.C."/>
            <person name="Combes M.C."/>
            <person name="Mariac C."/>
            <person name="Albertini E."/>
            <person name="Pupilli F."/>
            <person name="Ortiz J.P.A."/>
            <person name="Leblanc O."/>
        </authorList>
    </citation>
    <scope>NUCLEOTIDE SEQUENCE [LARGE SCALE GENOMIC DNA]</scope>
    <source>
        <strain evidence="1">R1</strain>
        <tissue evidence="1">Leaf</tissue>
    </source>
</reference>
<gene>
    <name evidence="1" type="ORF">U9M48_037290</name>
</gene>
<sequence>MSTPKYRCEERITATEAPKAFKFAADLQLLESFFSPNRAQALICTPKKKCLEIAGYTGVDGIWRVRSQVMLEKYGWNGNCFSM</sequence>
<name>A0AAQ3X948_PASNO</name>
<dbReference type="Proteomes" id="UP001341281">
    <property type="component" value="Chromosome 08"/>
</dbReference>
<accession>A0AAQ3X948</accession>
<dbReference type="EMBL" id="CP144752">
    <property type="protein sequence ID" value="WVZ91071.1"/>
    <property type="molecule type" value="Genomic_DNA"/>
</dbReference>
<organism evidence="1 2">
    <name type="scientific">Paspalum notatum var. saurae</name>
    <dbReference type="NCBI Taxonomy" id="547442"/>
    <lineage>
        <taxon>Eukaryota</taxon>
        <taxon>Viridiplantae</taxon>
        <taxon>Streptophyta</taxon>
        <taxon>Embryophyta</taxon>
        <taxon>Tracheophyta</taxon>
        <taxon>Spermatophyta</taxon>
        <taxon>Magnoliopsida</taxon>
        <taxon>Liliopsida</taxon>
        <taxon>Poales</taxon>
        <taxon>Poaceae</taxon>
        <taxon>PACMAD clade</taxon>
        <taxon>Panicoideae</taxon>
        <taxon>Andropogonodae</taxon>
        <taxon>Paspaleae</taxon>
        <taxon>Paspalinae</taxon>
        <taxon>Paspalum</taxon>
    </lineage>
</organism>